<name>A0A8T8S9K3_9BASI</name>
<keyword evidence="3" id="KW-1185">Reference proteome</keyword>
<feature type="region of interest" description="Disordered" evidence="1">
    <location>
        <begin position="44"/>
        <end position="69"/>
    </location>
</feature>
<dbReference type="EMBL" id="LWDF02002673">
    <property type="protein sequence ID" value="KAE8235607.1"/>
    <property type="molecule type" value="Genomic_DNA"/>
</dbReference>
<evidence type="ECO:0000313" key="3">
    <source>
        <dbReference type="Proteomes" id="UP000077521"/>
    </source>
</evidence>
<proteinExistence type="predicted"/>
<dbReference type="AlphaFoldDB" id="A0A8T8S9K3"/>
<evidence type="ECO:0000313" key="2">
    <source>
        <dbReference type="EMBL" id="KAE8235607.1"/>
    </source>
</evidence>
<organism evidence="2 3">
    <name type="scientific">Tilletia indica</name>
    <dbReference type="NCBI Taxonomy" id="43049"/>
    <lineage>
        <taxon>Eukaryota</taxon>
        <taxon>Fungi</taxon>
        <taxon>Dikarya</taxon>
        <taxon>Basidiomycota</taxon>
        <taxon>Ustilaginomycotina</taxon>
        <taxon>Exobasidiomycetes</taxon>
        <taxon>Tilletiales</taxon>
        <taxon>Tilletiaceae</taxon>
        <taxon>Tilletia</taxon>
    </lineage>
</organism>
<feature type="region of interest" description="Disordered" evidence="1">
    <location>
        <begin position="257"/>
        <end position="289"/>
    </location>
</feature>
<protein>
    <submittedName>
        <fullName evidence="2">Uncharacterized protein</fullName>
    </submittedName>
</protein>
<dbReference type="Proteomes" id="UP000077521">
    <property type="component" value="Unassembled WGS sequence"/>
</dbReference>
<gene>
    <name evidence="2" type="ORF">A4X13_0g9435</name>
</gene>
<evidence type="ECO:0000256" key="1">
    <source>
        <dbReference type="SAM" id="MobiDB-lite"/>
    </source>
</evidence>
<comment type="caution">
    <text evidence="2">The sequence shown here is derived from an EMBL/GenBank/DDBJ whole genome shotgun (WGS) entry which is preliminary data.</text>
</comment>
<sequence length="336" mass="34824">MPAASVPLVSATPPRTCAFSSPSVPSVAPPPTVTRVHAMAMASAPSRLSAPPHARTTPAARLDGARPNPYQTPTVGLATAVTSEPLGTDNAKRVLQGDNARAWSIAPATRSAKTIDAAFSQETLASAAVIAPAAFATMTVFAPLCRTINPAVLTPNASPPSAVLNRGATVDSPVASPARRFRSARSTMLSALPVPQQATVAPRTASALFLTEPPQARVSYPLHPSRSVKHANGACNVFLVDAIAWITTLHQSAKASQVDNPAQKTSTVRPVPVSKQRAPPRVCARSTRKASSASLKATVRVSSAEQATCARRLQALYALTTVNAAQAYAARVSAKQ</sequence>
<feature type="compositionally biased region" description="Polar residues" evidence="1">
    <location>
        <begin position="257"/>
        <end position="268"/>
    </location>
</feature>
<reference evidence="2" key="1">
    <citation type="submission" date="2016-04" db="EMBL/GenBank/DDBJ databases">
        <authorList>
            <person name="Nguyen H.D."/>
            <person name="Samba Siva P."/>
            <person name="Cullis J."/>
            <person name="Levesque C.A."/>
            <person name="Hambleton S."/>
        </authorList>
    </citation>
    <scope>NUCLEOTIDE SEQUENCE</scope>
    <source>
        <strain evidence="2">DAOMC 236416</strain>
    </source>
</reference>
<accession>A0A8T8S9K3</accession>
<feature type="compositionally biased region" description="Low complexity" evidence="1">
    <location>
        <begin position="50"/>
        <end position="61"/>
    </location>
</feature>
<reference evidence="2" key="2">
    <citation type="journal article" date="2019" name="IMA Fungus">
        <title>Genome sequencing and comparison of five Tilletia species to identify candidate genes for the detection of regulated species infecting wheat.</title>
        <authorList>
            <person name="Nguyen H.D.T."/>
            <person name="Sultana T."/>
            <person name="Kesanakurti P."/>
            <person name="Hambleton S."/>
        </authorList>
    </citation>
    <scope>NUCLEOTIDE SEQUENCE</scope>
    <source>
        <strain evidence="2">DAOMC 236416</strain>
    </source>
</reference>